<evidence type="ECO:0000313" key="4">
    <source>
        <dbReference type="EMBL" id="PXA03501.1"/>
    </source>
</evidence>
<comment type="caution">
    <text evidence="4">The sequence shown here is derived from an EMBL/GenBank/DDBJ whole genome shotgun (WGS) entry which is preliminary data.</text>
</comment>
<evidence type="ECO:0000256" key="1">
    <source>
        <dbReference type="SAM" id="MobiDB-lite"/>
    </source>
</evidence>
<dbReference type="InterPro" id="IPR011990">
    <property type="entry name" value="TPR-like_helical_dom_sf"/>
</dbReference>
<dbReference type="PANTHER" id="PTHR36194">
    <property type="entry name" value="S-LAYER-LIKE PROTEIN"/>
    <property type="match status" value="1"/>
</dbReference>
<dbReference type="InParanoid" id="A0A317ZJI4"/>
<keyword evidence="2" id="KW-1133">Transmembrane helix</keyword>
<dbReference type="RefSeq" id="WP_110131501.1">
    <property type="nucleotide sequence ID" value="NZ_QHJQ01000008.1"/>
</dbReference>
<feature type="transmembrane region" description="Helical" evidence="2">
    <location>
        <begin position="121"/>
        <end position="140"/>
    </location>
</feature>
<evidence type="ECO:0000259" key="3">
    <source>
        <dbReference type="Pfam" id="PF08308"/>
    </source>
</evidence>
<protein>
    <recommendedName>
        <fullName evidence="3">PEGA domain-containing protein</fullName>
    </recommendedName>
</protein>
<dbReference type="InterPro" id="IPR013229">
    <property type="entry name" value="PEGA"/>
</dbReference>
<feature type="domain" description="PEGA" evidence="3">
    <location>
        <begin position="555"/>
        <end position="620"/>
    </location>
</feature>
<sequence>MTPDEAYVILGIEPTVSETERHEAFKKKQQALEAKLAKAPTPGLKEKYRQAVKQLEEAIELIELSEDGGLLPSLAPDKGQESVISSPKVDAELPSSGNEAATPVSPGKRSGGSKPSHKKEFILMALILLLLSGGFAYWWFRLELPKRELADLSFRAGKTAEENSELPAARQAYAEALSVWGGHPEASRELERLESTIQYAVNQHFTKAEMAKDDEDWSEAMDAYRSILDFEPENMKAQLALESLESMLEKARGGLKVTTVPGGAEVTLVGIGTELSPATFASLKIATYTVRIEKTGYNPVTKKIKVSKDRVTSVDENLRESYGALVIETKNSGQPYVLNQIKADVPPRQPFEARQGKTPSVEADLPTGSYRVVMQKEGWPDFSRTFRVVRDKKIPVQYEFASGDVLVSSEPSGAQIFSAYLDGEGKVRFTATGKTTPHTFKNLPAGQYAYLLKRADWPDAQTTVVVEKDHKAKAHWTYGYGGLRVETDPSSIEVLQVNASGQIVANLGKTPFNKKVKSGNYQLRMVDDYTNWGSLSVNVPTNDNVNLRKNFDYGRMMVDTVPSGGSISFRNENIGRGPVELLLPPEAYQVSGSMTDYYDNTDSVSLRSGQNASITIDLKKIDPRILRAREMAGEYIYKNNDGDEDGSAKIVFDEANNVLKLSGASRIRNGGRSGARVLSVISFDFKLPISSISKAGVIHLQNRSDLNLEARSSANFYGNTNGGWGLNISKVEVRHPKGVKELKISESFGKDTFTIIGFSAKYVKDPQGNKAESVIWPTTFERKQN</sequence>
<dbReference type="OrthoDB" id="5483179at2"/>
<dbReference type="Gene3D" id="1.25.40.10">
    <property type="entry name" value="Tetratricopeptide repeat domain"/>
    <property type="match status" value="1"/>
</dbReference>
<evidence type="ECO:0000256" key="2">
    <source>
        <dbReference type="SAM" id="Phobius"/>
    </source>
</evidence>
<feature type="domain" description="PEGA" evidence="3">
    <location>
        <begin position="355"/>
        <end position="401"/>
    </location>
</feature>
<keyword evidence="5" id="KW-1185">Reference proteome</keyword>
<feature type="compositionally biased region" description="Low complexity" evidence="1">
    <location>
        <begin position="103"/>
        <end position="114"/>
    </location>
</feature>
<dbReference type="AlphaFoldDB" id="A0A317ZJI4"/>
<gene>
    <name evidence="4" type="ORF">DDZ13_10980</name>
</gene>
<accession>A0A317ZJI4</accession>
<evidence type="ECO:0000313" key="5">
    <source>
        <dbReference type="Proteomes" id="UP000247099"/>
    </source>
</evidence>
<feature type="domain" description="PEGA" evidence="3">
    <location>
        <begin position="253"/>
        <end position="320"/>
    </location>
</feature>
<dbReference type="EMBL" id="QHJQ01000008">
    <property type="protein sequence ID" value="PXA03501.1"/>
    <property type="molecule type" value="Genomic_DNA"/>
</dbReference>
<feature type="region of interest" description="Disordered" evidence="1">
    <location>
        <begin position="75"/>
        <end position="114"/>
    </location>
</feature>
<proteinExistence type="predicted"/>
<reference evidence="4 5" key="1">
    <citation type="submission" date="2018-05" db="EMBL/GenBank/DDBJ databases">
        <title>Coraliomargarita sinensis sp. nov., isolated from a marine solar saltern.</title>
        <authorList>
            <person name="Zhou L.Y."/>
        </authorList>
    </citation>
    <scope>NUCLEOTIDE SEQUENCE [LARGE SCALE GENOMIC DNA]</scope>
    <source>
        <strain evidence="4 5">WN38</strain>
    </source>
</reference>
<dbReference type="SUPFAM" id="SSF48452">
    <property type="entry name" value="TPR-like"/>
    <property type="match status" value="1"/>
</dbReference>
<dbReference type="Pfam" id="PF08308">
    <property type="entry name" value="PEGA"/>
    <property type="match status" value="3"/>
</dbReference>
<dbReference type="PANTHER" id="PTHR36194:SF1">
    <property type="entry name" value="S-LAYER-LIKE PROTEIN"/>
    <property type="match status" value="1"/>
</dbReference>
<organism evidence="4 5">
    <name type="scientific">Coraliomargarita sinensis</name>
    <dbReference type="NCBI Taxonomy" id="2174842"/>
    <lineage>
        <taxon>Bacteria</taxon>
        <taxon>Pseudomonadati</taxon>
        <taxon>Verrucomicrobiota</taxon>
        <taxon>Opitutia</taxon>
        <taxon>Puniceicoccales</taxon>
        <taxon>Coraliomargaritaceae</taxon>
        <taxon>Coraliomargarita</taxon>
    </lineage>
</organism>
<keyword evidence="2" id="KW-0812">Transmembrane</keyword>
<dbReference type="Proteomes" id="UP000247099">
    <property type="component" value="Unassembled WGS sequence"/>
</dbReference>
<keyword evidence="2" id="KW-0472">Membrane</keyword>
<name>A0A317ZJI4_9BACT</name>